<accession>A0ABY5P4D2</accession>
<protein>
    <submittedName>
        <fullName evidence="1">Uncharacterized protein</fullName>
    </submittedName>
</protein>
<gene>
    <name evidence="1" type="ORF">NRE15_10175</name>
</gene>
<evidence type="ECO:0000313" key="1">
    <source>
        <dbReference type="EMBL" id="UUX33268.1"/>
    </source>
</evidence>
<dbReference type="Proteomes" id="UP001315967">
    <property type="component" value="Chromosome"/>
</dbReference>
<dbReference type="RefSeq" id="WP_313792770.1">
    <property type="nucleotide sequence ID" value="NZ_CP102453.1"/>
</dbReference>
<reference evidence="1 2" key="1">
    <citation type="submission" date="2022-08" db="EMBL/GenBank/DDBJ databases">
        <title>Aerococcaceae sp. nov isolated from spoiled eye mask.</title>
        <authorList>
            <person name="Zhou G."/>
            <person name="Xie X.-B."/>
            <person name="Shi Q.-S."/>
            <person name="Wang Y.-S."/>
            <person name="Wen X."/>
            <person name="Peng H."/>
            <person name="Yang X.-J."/>
            <person name="Tao H.-B."/>
            <person name="Huang X.-M."/>
        </authorList>
    </citation>
    <scope>NUCLEOTIDE SEQUENCE [LARGE SCALE GENOMIC DNA]</scope>
    <source>
        <strain evidence="2">DM20194951</strain>
    </source>
</reference>
<evidence type="ECO:0000313" key="2">
    <source>
        <dbReference type="Proteomes" id="UP001315967"/>
    </source>
</evidence>
<dbReference type="EMBL" id="CP102453">
    <property type="protein sequence ID" value="UUX33268.1"/>
    <property type="molecule type" value="Genomic_DNA"/>
</dbReference>
<sequence>MEEDTEKTTMTLKNFRENLLYIGSKPRKKKDGYIGQEYDSYRTASILKVEAKSLKSADRSYGDKNGNQITMLTIKYLISIYLFSLKWNRDLFKDELEELEDLISKFFPLDDEMDKDVYEYKLTSDLHNFLKLSQPELLKLISKKDFYDLEISSPVLLYLLYFLVSYGSSDKLIKDFSIIAEESEKLQYKKSKFIFQKNYELYNDDMLLAMLLEPLAKNHHPVSLVEKYNFYLEYYVNLLKKDDAFLPSSHNSYTRKHSKRNPELKLEDRIILFPEEKDYSKITFPNKIMNLNSKNKEKTLTVIFDLFNLRISRHDLHTDIRARFKEDQAQLSLLLEKLKGLKPNTHTIKYEYSDFKDFRVLQEASSLSPKLHFVFNKQIIKLLQSLSSYLPNGTHPFIYVKRKDI</sequence>
<proteinExistence type="predicted"/>
<keyword evidence="2" id="KW-1185">Reference proteome</keyword>
<organism evidence="1 2">
    <name type="scientific">Fundicoccus culcitae</name>
    <dbReference type="NCBI Taxonomy" id="2969821"/>
    <lineage>
        <taxon>Bacteria</taxon>
        <taxon>Bacillati</taxon>
        <taxon>Bacillota</taxon>
        <taxon>Bacilli</taxon>
        <taxon>Lactobacillales</taxon>
        <taxon>Aerococcaceae</taxon>
        <taxon>Fundicoccus</taxon>
    </lineage>
</organism>
<name>A0ABY5P4D2_9LACT</name>